<proteinExistence type="predicted"/>
<organism evidence="2 3">
    <name type="scientific">Caenorhabditis briggsae</name>
    <dbReference type="NCBI Taxonomy" id="6238"/>
    <lineage>
        <taxon>Eukaryota</taxon>
        <taxon>Metazoa</taxon>
        <taxon>Ecdysozoa</taxon>
        <taxon>Nematoda</taxon>
        <taxon>Chromadorea</taxon>
        <taxon>Rhabditida</taxon>
        <taxon>Rhabditina</taxon>
        <taxon>Rhabditomorpha</taxon>
        <taxon>Rhabditoidea</taxon>
        <taxon>Rhabditidae</taxon>
        <taxon>Peloderinae</taxon>
        <taxon>Caenorhabditis</taxon>
    </lineage>
</organism>
<sequence>MRPLERGPIPRVRRLTPAIRDFPVAEAGGNPDIDPRLLEDLEIRRIWNAAQGLFVPVAAPGAPEAPVVEGLAPEERREVVGPEGPCEAQPREQPVPNVIVLPYDRWVEVVGFRHRLNLDEPRPEDQEGPENRNPEEQRQGEGPENQEDPDNQPQH</sequence>
<name>A0AAE9J974_CAEBR</name>
<feature type="compositionally biased region" description="Acidic residues" evidence="1">
    <location>
        <begin position="144"/>
        <end position="155"/>
    </location>
</feature>
<evidence type="ECO:0000256" key="1">
    <source>
        <dbReference type="SAM" id="MobiDB-lite"/>
    </source>
</evidence>
<evidence type="ECO:0000313" key="3">
    <source>
        <dbReference type="Proteomes" id="UP000829354"/>
    </source>
</evidence>
<gene>
    <name evidence="2" type="ORF">L5515_015365</name>
</gene>
<feature type="compositionally biased region" description="Basic and acidic residues" evidence="1">
    <location>
        <begin position="116"/>
        <end position="141"/>
    </location>
</feature>
<evidence type="ECO:0000313" key="2">
    <source>
        <dbReference type="EMBL" id="UMM19967.1"/>
    </source>
</evidence>
<feature type="region of interest" description="Disordered" evidence="1">
    <location>
        <begin position="115"/>
        <end position="155"/>
    </location>
</feature>
<dbReference type="AlphaFoldDB" id="A0AAE9J974"/>
<dbReference type="Proteomes" id="UP000829354">
    <property type="component" value="Chromosome II"/>
</dbReference>
<reference evidence="2 3" key="1">
    <citation type="submission" date="2022-04" db="EMBL/GenBank/DDBJ databases">
        <title>Chromosome-level reference genomes for two strains of Caenorhabditis briggsae: an improved platform for comparative genomics.</title>
        <authorList>
            <person name="Stevens L."/>
            <person name="Andersen E."/>
        </authorList>
    </citation>
    <scope>NUCLEOTIDE SEQUENCE [LARGE SCALE GENOMIC DNA]</scope>
    <source>
        <strain evidence="2">VX34</strain>
        <tissue evidence="2">Whole-organism</tissue>
    </source>
</reference>
<protein>
    <submittedName>
        <fullName evidence="2">Uncharacterized protein</fullName>
    </submittedName>
</protein>
<keyword evidence="3" id="KW-1185">Reference proteome</keyword>
<accession>A0AAE9J974</accession>
<dbReference type="EMBL" id="CP092621">
    <property type="protein sequence ID" value="UMM19967.1"/>
    <property type="molecule type" value="Genomic_DNA"/>
</dbReference>